<evidence type="ECO:0000313" key="4">
    <source>
        <dbReference type="Proteomes" id="UP000198960"/>
    </source>
</evidence>
<proteinExistence type="predicted"/>
<dbReference type="STRING" id="673521.SAMN05660991_04175"/>
<dbReference type="Gene3D" id="3.40.50.150">
    <property type="entry name" value="Vaccinia Virus protein VP39"/>
    <property type="match status" value="1"/>
</dbReference>
<dbReference type="GO" id="GO:0008168">
    <property type="term" value="F:methyltransferase activity"/>
    <property type="evidence" value="ECO:0007669"/>
    <property type="project" value="UniProtKB-KW"/>
</dbReference>
<dbReference type="RefSeq" id="WP_091948304.1">
    <property type="nucleotide sequence ID" value="NZ_FOEE01000017.1"/>
</dbReference>
<evidence type="ECO:0000313" key="3">
    <source>
        <dbReference type="EMBL" id="SEP23775.1"/>
    </source>
</evidence>
<dbReference type="CDD" id="cd02440">
    <property type="entry name" value="AdoMet_MTases"/>
    <property type="match status" value="1"/>
</dbReference>
<keyword evidence="1 3" id="KW-0808">Transferase</keyword>
<dbReference type="InterPro" id="IPR029063">
    <property type="entry name" value="SAM-dependent_MTases_sf"/>
</dbReference>
<dbReference type="InterPro" id="IPR041698">
    <property type="entry name" value="Methyltransf_25"/>
</dbReference>
<protein>
    <submittedName>
        <fullName evidence="3">Methyltransferase domain-containing protein</fullName>
    </submittedName>
</protein>
<dbReference type="PANTHER" id="PTHR43861:SF3">
    <property type="entry name" value="PUTATIVE (AFU_ORTHOLOGUE AFUA_2G14390)-RELATED"/>
    <property type="match status" value="1"/>
</dbReference>
<dbReference type="SUPFAM" id="SSF53335">
    <property type="entry name" value="S-adenosyl-L-methionine-dependent methyltransferases"/>
    <property type="match status" value="1"/>
</dbReference>
<reference evidence="4" key="1">
    <citation type="submission" date="2016-10" db="EMBL/GenBank/DDBJ databases">
        <authorList>
            <person name="Varghese N."/>
            <person name="Submissions S."/>
        </authorList>
    </citation>
    <scope>NUCLEOTIDE SEQUENCE [LARGE SCALE GENOMIC DNA]</scope>
    <source>
        <strain evidence="4">DSM 45413</strain>
    </source>
</reference>
<dbReference type="OrthoDB" id="9786503at2"/>
<dbReference type="Proteomes" id="UP000198960">
    <property type="component" value="Unassembled WGS sequence"/>
</dbReference>
<evidence type="ECO:0000259" key="2">
    <source>
        <dbReference type="Pfam" id="PF13649"/>
    </source>
</evidence>
<feature type="domain" description="Methyltransferase" evidence="2">
    <location>
        <begin position="41"/>
        <end position="134"/>
    </location>
</feature>
<evidence type="ECO:0000256" key="1">
    <source>
        <dbReference type="ARBA" id="ARBA00022679"/>
    </source>
</evidence>
<dbReference type="PANTHER" id="PTHR43861">
    <property type="entry name" value="TRANS-ACONITATE 2-METHYLTRANSFERASE-RELATED"/>
    <property type="match status" value="1"/>
</dbReference>
<gene>
    <name evidence="3" type="ORF">SAMN05660991_04175</name>
</gene>
<keyword evidence="3" id="KW-0489">Methyltransferase</keyword>
<organism evidence="3 4">
    <name type="scientific">Trujillonella endophytica</name>
    <dbReference type="NCBI Taxonomy" id="673521"/>
    <lineage>
        <taxon>Bacteria</taxon>
        <taxon>Bacillati</taxon>
        <taxon>Actinomycetota</taxon>
        <taxon>Actinomycetes</taxon>
        <taxon>Geodermatophilales</taxon>
        <taxon>Geodermatophilaceae</taxon>
        <taxon>Trujillonella</taxon>
    </lineage>
</organism>
<name>A0A1H8W805_9ACTN</name>
<dbReference type="EMBL" id="FOEE01000017">
    <property type="protein sequence ID" value="SEP23775.1"/>
    <property type="molecule type" value="Genomic_DNA"/>
</dbReference>
<dbReference type="Pfam" id="PF13649">
    <property type="entry name" value="Methyltransf_25"/>
    <property type="match status" value="1"/>
</dbReference>
<dbReference type="GO" id="GO:0032259">
    <property type="term" value="P:methylation"/>
    <property type="evidence" value="ECO:0007669"/>
    <property type="project" value="UniProtKB-KW"/>
</dbReference>
<accession>A0A1H8W805</accession>
<keyword evidence="4" id="KW-1185">Reference proteome</keyword>
<dbReference type="AlphaFoldDB" id="A0A1H8W805"/>
<sequence>MTVYDEQWWEERYASGQSEWSGRPNDVLVAETADLPPGTALDVGCGTGGDAVWLAARGWRVTGVDLSRTALDRAAAAAEASGVAERTTWQHGDVTSWVPPERAFDLVTSAFLHAAASQREDVVRRLAAGVAPGGTLLIAQHDPSDLHTVRHGGDPDLFATAEELAAALPAGEFDVLVAQARPRLGRAHEGEDVPMADAVLRARRR</sequence>